<sequence length="581" mass="65131">MSFLLVGLLPLMALSIFSLRTFTSHVERNTVNNLEQMVYYMGNNLNNIFSQYNEVTKLMYLSVDAGAIDGSTISTTDSVNVNERINRMSIDDFLTTVLYSDSFIKNAFFVRAMDGKVYRQSRDSKAFLPDLLPVDDWLEPLRSRPQQLAVIPTHEEPYFLDSSQKIVTLGRNLIDTSGLLQKEPKIVGTLFIDVNLQAFDELVKELNLEADGELIFVDGAGNVIFSNRGDEGTKVDLDRLRTGGVLTFSEEVPFLQGEVLVRISKSALYESLTTTRSTVIVAIVFCTVLLILMGIWFSRRLSNPIRRVIREMVKVESGNLDVAPLDGGKDEVGRLSHGFNRMVERLRTFIDEAYVAEIKQKQTELNALKSQIRPHYLYNTLEVIRMNAVANDDDEVGEMILSLSKQLKYVIDYGENSVPLRRELEHLRDYFYIIEVRFENRIELRVDIADNVDLDASILKLSLQPIVENAVQHGVLPKGGRGSVRITVENAVDDLVVTVYDDGVGMEPEELERLTSRLSGPSGTSKSIGMKNVHDRIRALYGPEYGLAVSSRKMWGTAVRMVVPTKQGGNGHDDSSAAGGR</sequence>
<feature type="transmembrane region" description="Helical" evidence="14">
    <location>
        <begin position="279"/>
        <end position="297"/>
    </location>
</feature>
<dbReference type="PANTHER" id="PTHR34220">
    <property type="entry name" value="SENSOR HISTIDINE KINASE YPDA"/>
    <property type="match status" value="1"/>
</dbReference>
<evidence type="ECO:0000256" key="3">
    <source>
        <dbReference type="ARBA" id="ARBA00012438"/>
    </source>
</evidence>
<dbReference type="InterPro" id="IPR010559">
    <property type="entry name" value="Sig_transdc_His_kin_internal"/>
</dbReference>
<dbReference type="GO" id="GO:0000155">
    <property type="term" value="F:phosphorelay sensor kinase activity"/>
    <property type="evidence" value="ECO:0007669"/>
    <property type="project" value="InterPro"/>
</dbReference>
<dbReference type="Gene3D" id="3.30.565.10">
    <property type="entry name" value="Histidine kinase-like ATPase, C-terminal domain"/>
    <property type="match status" value="1"/>
</dbReference>
<dbReference type="EMBL" id="SSOB01000074">
    <property type="protein sequence ID" value="THF72685.1"/>
    <property type="molecule type" value="Genomic_DNA"/>
</dbReference>
<keyword evidence="11 14" id="KW-1133">Transmembrane helix</keyword>
<evidence type="ECO:0000259" key="16">
    <source>
        <dbReference type="PROSITE" id="PS50885"/>
    </source>
</evidence>
<dbReference type="GO" id="GO:0005524">
    <property type="term" value="F:ATP binding"/>
    <property type="evidence" value="ECO:0007669"/>
    <property type="project" value="UniProtKB-KW"/>
</dbReference>
<keyword evidence="8" id="KW-0547">Nucleotide-binding</keyword>
<dbReference type="InterPro" id="IPR005467">
    <property type="entry name" value="His_kinase_dom"/>
</dbReference>
<evidence type="ECO:0000256" key="6">
    <source>
        <dbReference type="ARBA" id="ARBA00022679"/>
    </source>
</evidence>
<keyword evidence="18" id="KW-1185">Reference proteome</keyword>
<dbReference type="SUPFAM" id="SSF158472">
    <property type="entry name" value="HAMP domain-like"/>
    <property type="match status" value="1"/>
</dbReference>
<dbReference type="GO" id="GO:0005886">
    <property type="term" value="C:plasma membrane"/>
    <property type="evidence" value="ECO:0007669"/>
    <property type="project" value="UniProtKB-SubCell"/>
</dbReference>
<evidence type="ECO:0000256" key="12">
    <source>
        <dbReference type="ARBA" id="ARBA00023012"/>
    </source>
</evidence>
<comment type="subcellular location">
    <subcellularLocation>
        <location evidence="2">Cell membrane</location>
        <topology evidence="2">Multi-pass membrane protein</topology>
    </subcellularLocation>
</comment>
<dbReference type="Pfam" id="PF00672">
    <property type="entry name" value="HAMP"/>
    <property type="match status" value="1"/>
</dbReference>
<feature type="domain" description="Histidine kinase" evidence="15">
    <location>
        <begin position="372"/>
        <end position="567"/>
    </location>
</feature>
<evidence type="ECO:0000256" key="10">
    <source>
        <dbReference type="ARBA" id="ARBA00022840"/>
    </source>
</evidence>
<dbReference type="InterPro" id="IPR050640">
    <property type="entry name" value="Bact_2-comp_sensor_kinase"/>
</dbReference>
<dbReference type="SUPFAM" id="SSF55874">
    <property type="entry name" value="ATPase domain of HSP90 chaperone/DNA topoisomerase II/histidine kinase"/>
    <property type="match status" value="1"/>
</dbReference>
<evidence type="ECO:0000256" key="7">
    <source>
        <dbReference type="ARBA" id="ARBA00022692"/>
    </source>
</evidence>
<evidence type="ECO:0000256" key="1">
    <source>
        <dbReference type="ARBA" id="ARBA00000085"/>
    </source>
</evidence>
<dbReference type="PROSITE" id="PS50885">
    <property type="entry name" value="HAMP"/>
    <property type="match status" value="1"/>
</dbReference>
<dbReference type="PROSITE" id="PS50109">
    <property type="entry name" value="HIS_KIN"/>
    <property type="match status" value="1"/>
</dbReference>
<keyword evidence="5" id="KW-0597">Phosphoprotein</keyword>
<keyword evidence="7 14" id="KW-0812">Transmembrane</keyword>
<evidence type="ECO:0000313" key="18">
    <source>
        <dbReference type="Proteomes" id="UP000310636"/>
    </source>
</evidence>
<organism evidence="17 18">
    <name type="scientific">Cohnella fermenti</name>
    <dbReference type="NCBI Taxonomy" id="2565925"/>
    <lineage>
        <taxon>Bacteria</taxon>
        <taxon>Bacillati</taxon>
        <taxon>Bacillota</taxon>
        <taxon>Bacilli</taxon>
        <taxon>Bacillales</taxon>
        <taxon>Paenibacillaceae</taxon>
        <taxon>Cohnella</taxon>
    </lineage>
</organism>
<dbReference type="InterPro" id="IPR003660">
    <property type="entry name" value="HAMP_dom"/>
</dbReference>
<evidence type="ECO:0000256" key="8">
    <source>
        <dbReference type="ARBA" id="ARBA00022741"/>
    </source>
</evidence>
<dbReference type="CDD" id="cd06225">
    <property type="entry name" value="HAMP"/>
    <property type="match status" value="1"/>
</dbReference>
<evidence type="ECO:0000256" key="4">
    <source>
        <dbReference type="ARBA" id="ARBA00022475"/>
    </source>
</evidence>
<dbReference type="Pfam" id="PF06580">
    <property type="entry name" value="His_kinase"/>
    <property type="match status" value="1"/>
</dbReference>
<dbReference type="EC" id="2.7.13.3" evidence="3"/>
<evidence type="ECO:0000256" key="13">
    <source>
        <dbReference type="ARBA" id="ARBA00023136"/>
    </source>
</evidence>
<accession>A0A4S4BES6</accession>
<dbReference type="AlphaFoldDB" id="A0A4S4BES6"/>
<evidence type="ECO:0000256" key="9">
    <source>
        <dbReference type="ARBA" id="ARBA00022777"/>
    </source>
</evidence>
<comment type="catalytic activity">
    <reaction evidence="1">
        <text>ATP + protein L-histidine = ADP + protein N-phospho-L-histidine.</text>
        <dbReference type="EC" id="2.7.13.3"/>
    </reaction>
</comment>
<dbReference type="InterPro" id="IPR036890">
    <property type="entry name" value="HATPase_C_sf"/>
</dbReference>
<gene>
    <name evidence="17" type="ORF">E6C55_32305</name>
</gene>
<feature type="domain" description="HAMP" evidence="16">
    <location>
        <begin position="299"/>
        <end position="351"/>
    </location>
</feature>
<keyword evidence="4" id="KW-1003">Cell membrane</keyword>
<evidence type="ECO:0000313" key="17">
    <source>
        <dbReference type="EMBL" id="THF72685.1"/>
    </source>
</evidence>
<evidence type="ECO:0000256" key="5">
    <source>
        <dbReference type="ARBA" id="ARBA00022553"/>
    </source>
</evidence>
<dbReference type="Gene3D" id="6.10.340.10">
    <property type="match status" value="1"/>
</dbReference>
<dbReference type="PANTHER" id="PTHR34220:SF11">
    <property type="entry name" value="SENSOR PROTEIN KINASE HPTS"/>
    <property type="match status" value="1"/>
</dbReference>
<evidence type="ECO:0000256" key="11">
    <source>
        <dbReference type="ARBA" id="ARBA00022989"/>
    </source>
</evidence>
<keyword evidence="10" id="KW-0067">ATP-binding</keyword>
<comment type="caution">
    <text evidence="17">The sequence shown here is derived from an EMBL/GenBank/DDBJ whole genome shotgun (WGS) entry which is preliminary data.</text>
</comment>
<keyword evidence="13 14" id="KW-0472">Membrane</keyword>
<dbReference type="Proteomes" id="UP000310636">
    <property type="component" value="Unassembled WGS sequence"/>
</dbReference>
<protein>
    <recommendedName>
        <fullName evidence="3">histidine kinase</fullName>
        <ecNumber evidence="3">2.7.13.3</ecNumber>
    </recommendedName>
</protein>
<reference evidence="17 18" key="1">
    <citation type="submission" date="2019-04" db="EMBL/GenBank/DDBJ databases">
        <title>Cohnella sp. nov. isolated from preserved vegetables.</title>
        <authorList>
            <person name="Lin S.-Y."/>
            <person name="Hung M.-H."/>
            <person name="Young C.-C."/>
        </authorList>
    </citation>
    <scope>NUCLEOTIDE SEQUENCE [LARGE SCALE GENOMIC DNA]</scope>
    <source>
        <strain evidence="17 18">CC-MHH1044</strain>
    </source>
</reference>
<dbReference type="OrthoDB" id="9776552at2"/>
<name>A0A4S4BES6_9BACL</name>
<dbReference type="SMART" id="SM00304">
    <property type="entry name" value="HAMP"/>
    <property type="match status" value="1"/>
</dbReference>
<evidence type="ECO:0000259" key="15">
    <source>
        <dbReference type="PROSITE" id="PS50109"/>
    </source>
</evidence>
<dbReference type="InterPro" id="IPR003594">
    <property type="entry name" value="HATPase_dom"/>
</dbReference>
<dbReference type="Pfam" id="PF02518">
    <property type="entry name" value="HATPase_c"/>
    <property type="match status" value="1"/>
</dbReference>
<keyword evidence="6" id="KW-0808">Transferase</keyword>
<keyword evidence="9 17" id="KW-0418">Kinase</keyword>
<evidence type="ECO:0000256" key="2">
    <source>
        <dbReference type="ARBA" id="ARBA00004651"/>
    </source>
</evidence>
<dbReference type="SMART" id="SM00387">
    <property type="entry name" value="HATPase_c"/>
    <property type="match status" value="1"/>
</dbReference>
<proteinExistence type="predicted"/>
<keyword evidence="12" id="KW-0902">Two-component regulatory system</keyword>
<evidence type="ECO:0000256" key="14">
    <source>
        <dbReference type="SAM" id="Phobius"/>
    </source>
</evidence>